<dbReference type="KEGG" id="hazt:108669049"/>
<name>A0A8B7NEB4_HYAAZ</name>
<accession>A0A8B7NEB4</accession>
<organism evidence="2 3">
    <name type="scientific">Hyalella azteca</name>
    <name type="common">Amphipod</name>
    <dbReference type="NCBI Taxonomy" id="294128"/>
    <lineage>
        <taxon>Eukaryota</taxon>
        <taxon>Metazoa</taxon>
        <taxon>Ecdysozoa</taxon>
        <taxon>Arthropoda</taxon>
        <taxon>Crustacea</taxon>
        <taxon>Multicrustacea</taxon>
        <taxon>Malacostraca</taxon>
        <taxon>Eumalacostraca</taxon>
        <taxon>Peracarida</taxon>
        <taxon>Amphipoda</taxon>
        <taxon>Senticaudata</taxon>
        <taxon>Talitrida</taxon>
        <taxon>Talitroidea</taxon>
        <taxon>Hyalellidae</taxon>
        <taxon>Hyalella</taxon>
    </lineage>
</organism>
<dbReference type="OMA" id="RYFAEND"/>
<dbReference type="Proteomes" id="UP000694843">
    <property type="component" value="Unplaced"/>
</dbReference>
<gene>
    <name evidence="3" type="primary">LOC108669049</name>
</gene>
<dbReference type="AlphaFoldDB" id="A0A8B7NEB4"/>
<feature type="region of interest" description="Disordered" evidence="1">
    <location>
        <begin position="1"/>
        <end position="26"/>
    </location>
</feature>
<feature type="region of interest" description="Disordered" evidence="1">
    <location>
        <begin position="252"/>
        <end position="277"/>
    </location>
</feature>
<dbReference type="GeneID" id="108669049"/>
<evidence type="ECO:0000256" key="1">
    <source>
        <dbReference type="SAM" id="MobiDB-lite"/>
    </source>
</evidence>
<reference evidence="3" key="1">
    <citation type="submission" date="2025-08" db="UniProtKB">
        <authorList>
            <consortium name="RefSeq"/>
        </authorList>
    </citation>
    <scope>IDENTIFICATION</scope>
</reference>
<sequence>MPDVFKESPGAPGPAPTKGISDNNPRYRSKKWVHDTPGVVQPDQLVSLLTHEELQEALPQSPIVPQTFRVRRGTSLLLGGLARLDILYVHHPVPRSRRLKPSDYVLATVFRSNALPVSVIRTVEASAFYRDNLGGKLLGVPRHGGEMLGTPYPERELLGTPRPGGERLKFWPPLLPSDTFRVTGVTNLLPLPRGARLIASADLVLSSAGWVSLAVTPFSVCEVRLWTPGGRGMYLRSPSFLPHAPLLRGRRAPGCVDYEPHQQPDPAEPPEPSDIFRSSPQNYAKYLGLLDDAE</sequence>
<protein>
    <submittedName>
        <fullName evidence="3">Nitric oxide-associated protein 1</fullName>
    </submittedName>
</protein>
<dbReference type="OrthoDB" id="1696305at2759"/>
<proteinExistence type="predicted"/>
<evidence type="ECO:0000313" key="2">
    <source>
        <dbReference type="Proteomes" id="UP000694843"/>
    </source>
</evidence>
<dbReference type="RefSeq" id="XP_018011821.1">
    <property type="nucleotide sequence ID" value="XM_018156332.1"/>
</dbReference>
<dbReference type="InterPro" id="IPR052807">
    <property type="entry name" value="Mito_transl_resp_regulator"/>
</dbReference>
<dbReference type="PANTHER" id="PTHR46406">
    <property type="entry name" value="NITRIC OXIDE-ASSOCIATED PROTEIN 1"/>
    <property type="match status" value="1"/>
</dbReference>
<evidence type="ECO:0000313" key="3">
    <source>
        <dbReference type="RefSeq" id="XP_018011821.1"/>
    </source>
</evidence>
<dbReference type="PANTHER" id="PTHR46406:SF1">
    <property type="entry name" value="NITRIC OXIDE-ASSOCIATED PROTEIN 1"/>
    <property type="match status" value="1"/>
</dbReference>
<keyword evidence="2" id="KW-1185">Reference proteome</keyword>